<dbReference type="EMBL" id="CAJOBJ010074572">
    <property type="protein sequence ID" value="CAF4474587.1"/>
    <property type="molecule type" value="Genomic_DNA"/>
</dbReference>
<dbReference type="PANTHER" id="PTHR14690:SF0">
    <property type="entry name" value="IQ MOTIF CONTAINING WITH AAA DOMAIN 1"/>
    <property type="match status" value="1"/>
</dbReference>
<feature type="non-terminal residue" evidence="1">
    <location>
        <position position="67"/>
    </location>
</feature>
<proteinExistence type="predicted"/>
<comment type="caution">
    <text evidence="1">The sequence shown here is derived from an EMBL/GenBank/DDBJ whole genome shotgun (WGS) entry which is preliminary data.</text>
</comment>
<gene>
    <name evidence="1" type="ORF">GIL414_LOCUS33512</name>
</gene>
<protein>
    <submittedName>
        <fullName evidence="1">Uncharacterized protein</fullName>
    </submittedName>
</protein>
<accession>A0A8S2X3I4</accession>
<dbReference type="Proteomes" id="UP000681720">
    <property type="component" value="Unassembled WGS sequence"/>
</dbReference>
<evidence type="ECO:0000313" key="2">
    <source>
        <dbReference type="Proteomes" id="UP000681720"/>
    </source>
</evidence>
<name>A0A8S2X3I4_9BILA</name>
<dbReference type="AlphaFoldDB" id="A0A8S2X3I4"/>
<dbReference type="InterPro" id="IPR052267">
    <property type="entry name" value="N-DRC_Component"/>
</dbReference>
<reference evidence="1" key="1">
    <citation type="submission" date="2021-02" db="EMBL/GenBank/DDBJ databases">
        <authorList>
            <person name="Nowell W R."/>
        </authorList>
    </citation>
    <scope>NUCLEOTIDE SEQUENCE</scope>
</reference>
<organism evidence="1 2">
    <name type="scientific">Rotaria magnacalcarata</name>
    <dbReference type="NCBI Taxonomy" id="392030"/>
    <lineage>
        <taxon>Eukaryota</taxon>
        <taxon>Metazoa</taxon>
        <taxon>Spiralia</taxon>
        <taxon>Gnathifera</taxon>
        <taxon>Rotifera</taxon>
        <taxon>Eurotatoria</taxon>
        <taxon>Bdelloidea</taxon>
        <taxon>Philodinida</taxon>
        <taxon>Philodinidae</taxon>
        <taxon>Rotaria</taxon>
    </lineage>
</organism>
<feature type="non-terminal residue" evidence="1">
    <location>
        <position position="1"/>
    </location>
</feature>
<sequence>NDLEIPIPNYFVLERAQAIEKRERLLGQILARMTLDNENQETSGIMTMDDAIRIIQSHERARQGRLR</sequence>
<dbReference type="PANTHER" id="PTHR14690">
    <property type="entry name" value="IQ MOTIF CONTAINING WITH AAA DOMAIN 1"/>
    <property type="match status" value="1"/>
</dbReference>
<evidence type="ECO:0000313" key="1">
    <source>
        <dbReference type="EMBL" id="CAF4474587.1"/>
    </source>
</evidence>